<proteinExistence type="predicted"/>
<gene>
    <name evidence="1" type="ORF">AB0H04_43645</name>
</gene>
<dbReference type="Proteomes" id="UP001551011">
    <property type="component" value="Unassembled WGS sequence"/>
</dbReference>
<name>A0ABV3ANW5_9ACTN</name>
<dbReference type="EMBL" id="JBFAEG010000056">
    <property type="protein sequence ID" value="MEU5713634.1"/>
    <property type="molecule type" value="Genomic_DNA"/>
</dbReference>
<evidence type="ECO:0000313" key="2">
    <source>
        <dbReference type="Proteomes" id="UP001551011"/>
    </source>
</evidence>
<protein>
    <submittedName>
        <fullName evidence="1">Uncharacterized protein</fullName>
    </submittedName>
</protein>
<keyword evidence="2" id="KW-1185">Reference proteome</keyword>
<dbReference type="RefSeq" id="WP_037671402.1">
    <property type="nucleotide sequence ID" value="NZ_JBFAEG010000056.1"/>
</dbReference>
<organism evidence="1 2">
    <name type="scientific">Streptomyces flaveolus</name>
    <dbReference type="NCBI Taxonomy" id="67297"/>
    <lineage>
        <taxon>Bacteria</taxon>
        <taxon>Bacillati</taxon>
        <taxon>Actinomycetota</taxon>
        <taxon>Actinomycetes</taxon>
        <taxon>Kitasatosporales</taxon>
        <taxon>Streptomycetaceae</taxon>
        <taxon>Streptomyces</taxon>
    </lineage>
</organism>
<evidence type="ECO:0000313" key="1">
    <source>
        <dbReference type="EMBL" id="MEU5713634.1"/>
    </source>
</evidence>
<comment type="caution">
    <text evidence="1">The sequence shown here is derived from an EMBL/GenBank/DDBJ whole genome shotgun (WGS) entry which is preliminary data.</text>
</comment>
<sequence>MCGRTGCEREPVEYVDVEVCLDAVRAEGRLLLEWAGVELAHAGDHLSWACPRLTHCEVVAGAMRLDGETARRRITWEPGTVLRVQGVPRTALAGEPADACEVVAVSTDDPTDAVRRQGWRLLGLRYGDDVPPPPADAAEGRLCPIPGEWPQGLYEVPADYPGEHLADFLHVDEKAGSIYVASQEPARITEYVLPLTGERRAALQADAQAYGREAAAYAVVGANQGAAAALAGTDFTPHRLYRMLRILAVRDAADAAALTGRSPADWAEAGWNLDPLGSDLAGQPFTATADPARCWTAAEAAHLADAHIGAARAYELRADGDRVRTVQDVIGQDTVAVTEAGRTALELLAAVTEAVPDDLAEALGRARTHTIAPLDEWKDDHRSPFGPQGSGVWVRLARHDFRLGDGSTCSLWEVGDGWWDYGADADAGETTTAYLSAAGARTAWREAREAHRRPAPPAPERDLELPCLGQGVRHCDNCGSTTITPNAFLELGWMQAGLGLACGPRCYDAMSDAPGRHAQRHHRAWTDQ</sequence>
<reference evidence="1 2" key="1">
    <citation type="submission" date="2024-06" db="EMBL/GenBank/DDBJ databases">
        <title>The Natural Products Discovery Center: Release of the First 8490 Sequenced Strains for Exploring Actinobacteria Biosynthetic Diversity.</title>
        <authorList>
            <person name="Kalkreuter E."/>
            <person name="Kautsar S.A."/>
            <person name="Yang D."/>
            <person name="Bader C.D."/>
            <person name="Teijaro C.N."/>
            <person name="Fluegel L."/>
            <person name="Davis C.M."/>
            <person name="Simpson J.R."/>
            <person name="Lauterbach L."/>
            <person name="Steele A.D."/>
            <person name="Gui C."/>
            <person name="Meng S."/>
            <person name="Li G."/>
            <person name="Viehrig K."/>
            <person name="Ye F."/>
            <person name="Su P."/>
            <person name="Kiefer A.F."/>
            <person name="Nichols A."/>
            <person name="Cepeda A.J."/>
            <person name="Yan W."/>
            <person name="Fan B."/>
            <person name="Jiang Y."/>
            <person name="Adhikari A."/>
            <person name="Zheng C.-J."/>
            <person name="Schuster L."/>
            <person name="Cowan T.M."/>
            <person name="Smanski M.J."/>
            <person name="Chevrette M.G."/>
            <person name="De Carvalho L.P.S."/>
            <person name="Shen B."/>
        </authorList>
    </citation>
    <scope>NUCLEOTIDE SEQUENCE [LARGE SCALE GENOMIC DNA]</scope>
    <source>
        <strain evidence="1 2">NPDC020594</strain>
    </source>
</reference>
<accession>A0ABV3ANW5</accession>